<name>A0A238VX42_HALVU</name>
<evidence type="ECO:0000313" key="2">
    <source>
        <dbReference type="Proteomes" id="UP000198397"/>
    </source>
</evidence>
<proteinExistence type="predicted"/>
<accession>A0A238VX42</accession>
<dbReference type="AlphaFoldDB" id="A0A238VX42"/>
<evidence type="ECO:0000313" key="1">
    <source>
        <dbReference type="EMBL" id="SNR38905.1"/>
    </source>
</evidence>
<keyword evidence="2" id="KW-1185">Reference proteome</keyword>
<sequence length="168" mass="17979">MTDEAPTEGSVGDLAIETRGVLAPSTAEEAAREYGEAGPAAQVVVRETAKAMAFDAAEYDERVTSDVIETARDAIFAELLVVNVADRSTFEAWLERSQFDPDDVVLLGGENVDGVVWHPVPFAETVIAATYHEAVDAAVSTLRRNAFGRVYRGVFAEADGGEKGSRVD</sequence>
<dbReference type="Proteomes" id="UP000198397">
    <property type="component" value="Unassembled WGS sequence"/>
</dbReference>
<dbReference type="Pfam" id="PF19125">
    <property type="entry name" value="DUF5809"/>
    <property type="match status" value="1"/>
</dbReference>
<dbReference type="EMBL" id="FZNQ01000004">
    <property type="protein sequence ID" value="SNR38905.1"/>
    <property type="molecule type" value="Genomic_DNA"/>
</dbReference>
<dbReference type="InterPro" id="IPR043832">
    <property type="entry name" value="DUF5809"/>
</dbReference>
<protein>
    <submittedName>
        <fullName evidence="1">Uncharacterized protein</fullName>
    </submittedName>
</protein>
<gene>
    <name evidence="1" type="ORF">SAMN06264855_104183</name>
</gene>
<organism evidence="1 2">
    <name type="scientific">Halorubrum vacuolatum</name>
    <name type="common">Natronobacterium vacuolatum</name>
    <dbReference type="NCBI Taxonomy" id="63740"/>
    <lineage>
        <taxon>Archaea</taxon>
        <taxon>Methanobacteriati</taxon>
        <taxon>Methanobacteriota</taxon>
        <taxon>Stenosarchaea group</taxon>
        <taxon>Halobacteria</taxon>
        <taxon>Halobacteriales</taxon>
        <taxon>Haloferacaceae</taxon>
        <taxon>Halorubrum</taxon>
    </lineage>
</organism>
<reference evidence="1 2" key="1">
    <citation type="submission" date="2017-06" db="EMBL/GenBank/DDBJ databases">
        <authorList>
            <person name="Kim H.J."/>
            <person name="Triplett B.A."/>
        </authorList>
    </citation>
    <scope>NUCLEOTIDE SEQUENCE [LARGE SCALE GENOMIC DNA]</scope>
    <source>
        <strain evidence="1 2">DSM 8800</strain>
    </source>
</reference>